<feature type="compositionally biased region" description="Gly residues" evidence="1">
    <location>
        <begin position="66"/>
        <end position="75"/>
    </location>
</feature>
<accession>A0A6G1I6K3</accession>
<reference evidence="2" key="1">
    <citation type="journal article" date="2020" name="Stud. Mycol.">
        <title>101 Dothideomycetes genomes: a test case for predicting lifestyles and emergence of pathogens.</title>
        <authorList>
            <person name="Haridas S."/>
            <person name="Albert R."/>
            <person name="Binder M."/>
            <person name="Bloem J."/>
            <person name="Labutti K."/>
            <person name="Salamov A."/>
            <person name="Andreopoulos B."/>
            <person name="Baker S."/>
            <person name="Barry K."/>
            <person name="Bills G."/>
            <person name="Bluhm B."/>
            <person name="Cannon C."/>
            <person name="Castanera R."/>
            <person name="Culley D."/>
            <person name="Daum C."/>
            <person name="Ezra D."/>
            <person name="Gonzalez J."/>
            <person name="Henrissat B."/>
            <person name="Kuo A."/>
            <person name="Liang C."/>
            <person name="Lipzen A."/>
            <person name="Lutzoni F."/>
            <person name="Magnuson J."/>
            <person name="Mondo S."/>
            <person name="Nolan M."/>
            <person name="Ohm R."/>
            <person name="Pangilinan J."/>
            <person name="Park H.-J."/>
            <person name="Ramirez L."/>
            <person name="Alfaro M."/>
            <person name="Sun H."/>
            <person name="Tritt A."/>
            <person name="Yoshinaga Y."/>
            <person name="Zwiers L.-H."/>
            <person name="Turgeon B."/>
            <person name="Goodwin S."/>
            <person name="Spatafora J."/>
            <person name="Crous P."/>
            <person name="Grigoriev I."/>
        </authorList>
    </citation>
    <scope>NUCLEOTIDE SEQUENCE</scope>
    <source>
        <strain evidence="2">CBS 262.69</strain>
    </source>
</reference>
<dbReference type="Proteomes" id="UP000799640">
    <property type="component" value="Unassembled WGS sequence"/>
</dbReference>
<proteinExistence type="predicted"/>
<name>A0A6G1I6K3_9PEZI</name>
<evidence type="ECO:0000313" key="3">
    <source>
        <dbReference type="Proteomes" id="UP000799640"/>
    </source>
</evidence>
<protein>
    <submittedName>
        <fullName evidence="2">Uncharacterized protein</fullName>
    </submittedName>
</protein>
<evidence type="ECO:0000256" key="1">
    <source>
        <dbReference type="SAM" id="MobiDB-lite"/>
    </source>
</evidence>
<keyword evidence="3" id="KW-1185">Reference proteome</keyword>
<evidence type="ECO:0000313" key="2">
    <source>
        <dbReference type="EMBL" id="KAF2403933.1"/>
    </source>
</evidence>
<dbReference type="AlphaFoldDB" id="A0A6G1I6K3"/>
<feature type="region of interest" description="Disordered" evidence="1">
    <location>
        <begin position="1"/>
        <end position="84"/>
    </location>
</feature>
<organism evidence="2 3">
    <name type="scientific">Trichodelitschia bisporula</name>
    <dbReference type="NCBI Taxonomy" id="703511"/>
    <lineage>
        <taxon>Eukaryota</taxon>
        <taxon>Fungi</taxon>
        <taxon>Dikarya</taxon>
        <taxon>Ascomycota</taxon>
        <taxon>Pezizomycotina</taxon>
        <taxon>Dothideomycetes</taxon>
        <taxon>Dothideomycetes incertae sedis</taxon>
        <taxon>Phaeotrichales</taxon>
        <taxon>Phaeotrichaceae</taxon>
        <taxon>Trichodelitschia</taxon>
    </lineage>
</organism>
<dbReference type="EMBL" id="ML996689">
    <property type="protein sequence ID" value="KAF2403933.1"/>
    <property type="molecule type" value="Genomic_DNA"/>
</dbReference>
<sequence length="153" mass="16248">MGRAPTVRRPLRVETSPAPSTKSALSSLPAPTPPPKSGVWNALRARASLSPTTSSPGSGKGHKRGGSGGSEGSGSGSEILGKVWWGRERRRARMKASIRVVGLGVAESVAESVAEMGRDKEGEEGRVEVREDSNYEYVNGERRKKAPRAVGWI</sequence>
<gene>
    <name evidence="2" type="ORF">EJ06DRAFT_579845</name>
</gene>